<dbReference type="InterPro" id="IPR038570">
    <property type="entry name" value="HicA_sf"/>
</dbReference>
<dbReference type="Pfam" id="PF07927">
    <property type="entry name" value="HicA_toxin"/>
    <property type="match status" value="1"/>
</dbReference>
<comment type="caution">
    <text evidence="8">The sequence shown here is derived from an EMBL/GenBank/DDBJ whole genome shotgun (WGS) entry which is preliminary data.</text>
</comment>
<dbReference type="Gene3D" id="3.30.920.30">
    <property type="entry name" value="Hypothetical protein"/>
    <property type="match status" value="1"/>
</dbReference>
<dbReference type="EMBL" id="RZGZ01000001">
    <property type="protein sequence ID" value="RUR03011.1"/>
    <property type="molecule type" value="Genomic_DNA"/>
</dbReference>
<evidence type="ECO:0000256" key="1">
    <source>
        <dbReference type="ARBA" id="ARBA00006620"/>
    </source>
</evidence>
<dbReference type="GO" id="GO:0004519">
    <property type="term" value="F:endonuclease activity"/>
    <property type="evidence" value="ECO:0007669"/>
    <property type="project" value="UniProtKB-KW"/>
</dbReference>
<keyword evidence="2" id="KW-1277">Toxin-antitoxin system</keyword>
<keyword evidence="6" id="KW-0694">RNA-binding</keyword>
<dbReference type="RefSeq" id="WP_127045984.1">
    <property type="nucleotide sequence ID" value="NZ_RZGZ01000001.1"/>
</dbReference>
<dbReference type="GO" id="GO:0016787">
    <property type="term" value="F:hydrolase activity"/>
    <property type="evidence" value="ECO:0007669"/>
    <property type="project" value="UniProtKB-KW"/>
</dbReference>
<dbReference type="AlphaFoldDB" id="A0A3S0Y293"/>
<evidence type="ECO:0000313" key="8">
    <source>
        <dbReference type="EMBL" id="RUR03011.1"/>
    </source>
</evidence>
<evidence type="ECO:0000256" key="4">
    <source>
        <dbReference type="ARBA" id="ARBA00022759"/>
    </source>
</evidence>
<evidence type="ECO:0000256" key="3">
    <source>
        <dbReference type="ARBA" id="ARBA00022722"/>
    </source>
</evidence>
<organism evidence="8 9">
    <name type="scientific">Labedella endophytica</name>
    <dbReference type="NCBI Taxonomy" id="1523160"/>
    <lineage>
        <taxon>Bacteria</taxon>
        <taxon>Bacillati</taxon>
        <taxon>Actinomycetota</taxon>
        <taxon>Actinomycetes</taxon>
        <taxon>Micrococcales</taxon>
        <taxon>Microbacteriaceae</taxon>
        <taxon>Labedella</taxon>
    </lineage>
</organism>
<gene>
    <name evidence="8" type="ORF">ELQ94_00110</name>
</gene>
<dbReference type="InterPro" id="IPR012933">
    <property type="entry name" value="HicA_mRNA_interferase"/>
</dbReference>
<keyword evidence="9" id="KW-1185">Reference proteome</keyword>
<evidence type="ECO:0000313" key="9">
    <source>
        <dbReference type="Proteomes" id="UP000274909"/>
    </source>
</evidence>
<reference evidence="8 9" key="1">
    <citation type="submission" date="2018-12" db="EMBL/GenBank/DDBJ databases">
        <authorList>
            <person name="Li F."/>
        </authorList>
    </citation>
    <scope>NUCLEOTIDE SEQUENCE [LARGE SCALE GENOMIC DNA]</scope>
    <source>
        <strain evidence="8 9">EGI 6500705</strain>
    </source>
</reference>
<protein>
    <submittedName>
        <fullName evidence="8">Addiction module toxin, HicA family</fullName>
    </submittedName>
</protein>
<keyword evidence="4" id="KW-0255">Endonuclease</keyword>
<sequence length="69" mass="7913">MRAYEVNRRIEKLGGRPLRQRGSHLFFEAEFNGVKGHTTVPQHSGDIPKGLLSKIQRDLEPVFGKGWLR</sequence>
<evidence type="ECO:0000256" key="6">
    <source>
        <dbReference type="ARBA" id="ARBA00022884"/>
    </source>
</evidence>
<evidence type="ECO:0000256" key="7">
    <source>
        <dbReference type="ARBA" id="ARBA00023016"/>
    </source>
</evidence>
<evidence type="ECO:0000256" key="2">
    <source>
        <dbReference type="ARBA" id="ARBA00022649"/>
    </source>
</evidence>
<dbReference type="SUPFAM" id="SSF54786">
    <property type="entry name" value="YcfA/nrd intein domain"/>
    <property type="match status" value="1"/>
</dbReference>
<keyword evidence="5" id="KW-0378">Hydrolase</keyword>
<accession>A0A3S0Y293</accession>
<evidence type="ECO:0000256" key="5">
    <source>
        <dbReference type="ARBA" id="ARBA00022801"/>
    </source>
</evidence>
<keyword evidence="7" id="KW-0346">Stress response</keyword>
<name>A0A3S0Y293_9MICO</name>
<keyword evidence="3" id="KW-0540">Nuclease</keyword>
<dbReference type="OrthoDB" id="5121861at2"/>
<proteinExistence type="inferred from homology"/>
<dbReference type="GO" id="GO:0003729">
    <property type="term" value="F:mRNA binding"/>
    <property type="evidence" value="ECO:0007669"/>
    <property type="project" value="InterPro"/>
</dbReference>
<comment type="similarity">
    <text evidence="1">Belongs to the HicA mRNA interferase family.</text>
</comment>
<dbReference type="Proteomes" id="UP000274909">
    <property type="component" value="Unassembled WGS sequence"/>
</dbReference>